<evidence type="ECO:0000256" key="5">
    <source>
        <dbReference type="HAMAP-Rule" id="MF_00376"/>
    </source>
</evidence>
<dbReference type="Gene3D" id="3.40.50.300">
    <property type="entry name" value="P-loop containing nucleotide triphosphate hydrolases"/>
    <property type="match status" value="1"/>
</dbReference>
<keyword evidence="5" id="KW-0963">Cytoplasm</keyword>
<dbReference type="PANTHER" id="PTHR10695:SF46">
    <property type="entry name" value="BIFUNCTIONAL COENZYME A SYNTHASE-RELATED"/>
    <property type="match status" value="1"/>
</dbReference>
<comment type="catalytic activity">
    <reaction evidence="5">
        <text>3'-dephospho-CoA + ATP = ADP + CoA + H(+)</text>
        <dbReference type="Rhea" id="RHEA:18245"/>
        <dbReference type="ChEBI" id="CHEBI:15378"/>
        <dbReference type="ChEBI" id="CHEBI:30616"/>
        <dbReference type="ChEBI" id="CHEBI:57287"/>
        <dbReference type="ChEBI" id="CHEBI:57328"/>
        <dbReference type="ChEBI" id="CHEBI:456216"/>
        <dbReference type="EC" id="2.7.1.24"/>
    </reaction>
</comment>
<proteinExistence type="inferred from homology"/>
<dbReference type="NCBIfam" id="TIGR00152">
    <property type="entry name" value="dephospho-CoA kinase"/>
    <property type="match status" value="1"/>
</dbReference>
<evidence type="ECO:0000256" key="1">
    <source>
        <dbReference type="ARBA" id="ARBA00009018"/>
    </source>
</evidence>
<feature type="binding site" evidence="5">
    <location>
        <begin position="14"/>
        <end position="19"/>
    </location>
    <ligand>
        <name>ATP</name>
        <dbReference type="ChEBI" id="CHEBI:30616"/>
    </ligand>
</feature>
<dbReference type="GO" id="GO:0015937">
    <property type="term" value="P:coenzyme A biosynthetic process"/>
    <property type="evidence" value="ECO:0007669"/>
    <property type="project" value="UniProtKB-UniRule"/>
</dbReference>
<evidence type="ECO:0000256" key="6">
    <source>
        <dbReference type="NCBIfam" id="TIGR00152"/>
    </source>
</evidence>
<dbReference type="PANTHER" id="PTHR10695">
    <property type="entry name" value="DEPHOSPHO-COA KINASE-RELATED"/>
    <property type="match status" value="1"/>
</dbReference>
<evidence type="ECO:0000313" key="7">
    <source>
        <dbReference type="EMBL" id="AKX59273.1"/>
    </source>
</evidence>
<comment type="function">
    <text evidence="5">Catalyzes the phosphorylation of the 3'-hydroxyl group of dephosphocoenzyme A to form coenzyme A.</text>
</comment>
<keyword evidence="4 5" id="KW-0173">Coenzyme A biosynthesis</keyword>
<organism evidence="7 9">
    <name type="scientific">Thiopseudomonas alkaliphila</name>
    <dbReference type="NCBI Taxonomy" id="1697053"/>
    <lineage>
        <taxon>Bacteria</taxon>
        <taxon>Pseudomonadati</taxon>
        <taxon>Pseudomonadota</taxon>
        <taxon>Gammaproteobacteria</taxon>
        <taxon>Pseudomonadales</taxon>
        <taxon>Pseudomonadaceae</taxon>
        <taxon>Thiopseudomonas</taxon>
    </lineage>
</organism>
<dbReference type="GO" id="GO:0005524">
    <property type="term" value="F:ATP binding"/>
    <property type="evidence" value="ECO:0007669"/>
    <property type="project" value="UniProtKB-UniRule"/>
</dbReference>
<dbReference type="Proteomes" id="UP000063953">
    <property type="component" value="Chromosome"/>
</dbReference>
<evidence type="ECO:0000313" key="9">
    <source>
        <dbReference type="Proteomes" id="UP000063953"/>
    </source>
</evidence>
<evidence type="ECO:0000256" key="4">
    <source>
        <dbReference type="ARBA" id="ARBA00022993"/>
    </source>
</evidence>
<reference evidence="8" key="3">
    <citation type="journal article" date="2022" name="Sci. Total Environ.">
        <title>Prevalence, transmission, and molecular epidemiology of tet(X)-positive bacteria among humans, animals, and environmental niches in China: An epidemiological, and genomic-based study.</title>
        <authorList>
            <person name="Dong N."/>
            <person name="Zeng Y."/>
            <person name="Cai C."/>
            <person name="Sun C."/>
            <person name="Lu J."/>
            <person name="Liu C."/>
            <person name="Zhou H."/>
            <person name="Sun Q."/>
            <person name="Shu L."/>
            <person name="Wang H."/>
            <person name="Wang Y."/>
            <person name="Wang S."/>
            <person name="Wu C."/>
            <person name="Chan E.W."/>
            <person name="Chen G."/>
            <person name="Shen Z."/>
            <person name="Chen S."/>
            <person name="Zhang R."/>
        </authorList>
    </citation>
    <scope>NUCLEOTIDE SEQUENCE</scope>
    <source>
        <strain evidence="8">DF46-2-2</strain>
    </source>
</reference>
<dbReference type="InterPro" id="IPR027417">
    <property type="entry name" value="P-loop_NTPase"/>
</dbReference>
<dbReference type="EC" id="2.7.1.24" evidence="5 6"/>
<dbReference type="SUPFAM" id="SSF52540">
    <property type="entry name" value="P-loop containing nucleoside triphosphate hydrolases"/>
    <property type="match status" value="1"/>
</dbReference>
<dbReference type="Proteomes" id="UP001173465">
    <property type="component" value="Unassembled WGS sequence"/>
</dbReference>
<keyword evidence="3 5" id="KW-0067">ATP-binding</keyword>
<evidence type="ECO:0000256" key="2">
    <source>
        <dbReference type="ARBA" id="ARBA00022741"/>
    </source>
</evidence>
<reference evidence="8" key="2">
    <citation type="submission" date="2020-06" db="EMBL/GenBank/DDBJ databases">
        <authorList>
            <person name="Dong N."/>
        </authorList>
    </citation>
    <scope>NUCLEOTIDE SEQUENCE</scope>
    <source>
        <strain evidence="8">DF46-2-2</strain>
    </source>
</reference>
<dbReference type="AlphaFoldDB" id="A0A0K1XDL9"/>
<comment type="pathway">
    <text evidence="5">Cofactor biosynthesis; coenzyme A biosynthesis; CoA from (R)-pantothenate: step 5/5.</text>
</comment>
<sequence length="204" mass="22597">MHKPWIVGLTGGIGSGKTAVASCFAELGVHTVDADDAARWVVEPGEPALVAIAQHFGPSVIQPDGQLDRAALRAIIFQQPEQRQWLEQLLHPIIRQRIVDNLATATSPYAILVSPLLIETQQTQLCQRVLVIDVPEALQISRTMQRDGVPEAQVRAILQAQFSRLQRLEQADDVLVNDQDLTHIRQQVQQLHQQYLALSSGETV</sequence>
<keyword evidence="5 8" id="KW-0808">Transferase</keyword>
<dbReference type="UniPathway" id="UPA00241">
    <property type="reaction ID" value="UER00356"/>
</dbReference>
<keyword evidence="5 7" id="KW-0418">Kinase</keyword>
<protein>
    <recommendedName>
        <fullName evidence="5 6">Dephospho-CoA kinase</fullName>
        <ecNumber evidence="5 6">2.7.1.24</ecNumber>
    </recommendedName>
    <alternativeName>
        <fullName evidence="5">Dephosphocoenzyme A kinase</fullName>
    </alternativeName>
</protein>
<gene>
    <name evidence="5" type="primary">coaE</name>
    <name evidence="7" type="ORF">AKN88_04475</name>
    <name evidence="8" type="ORF">HX099_03835</name>
</gene>
<reference evidence="7 9" key="1">
    <citation type="journal article" date="2015" name="Genome Announc.">
        <title>Genome Sequences of Oblitimonas alkaliphila gen. nov. sp. nov. (Proposed), a Novel Bacterium of the Pseudomonadaceae Family.</title>
        <authorList>
            <person name="Lauer A.C."/>
            <person name="Nicholson A.C."/>
            <person name="Humrighouse B.W."/>
            <person name="Emery B."/>
            <person name="Drobish A."/>
            <person name="Juieng P."/>
            <person name="Loparev V."/>
            <person name="McQuiston J.R."/>
        </authorList>
    </citation>
    <scope>NUCLEOTIDE SEQUENCE [LARGE SCALE GENOMIC DNA]</scope>
    <source>
        <strain evidence="7 9">E5571</strain>
    </source>
</reference>
<dbReference type="STRING" id="1697053.AKN87_06470"/>
<comment type="subcellular location">
    <subcellularLocation>
        <location evidence="5">Cytoplasm</location>
    </subcellularLocation>
</comment>
<evidence type="ECO:0000256" key="3">
    <source>
        <dbReference type="ARBA" id="ARBA00022840"/>
    </source>
</evidence>
<dbReference type="GO" id="GO:0005737">
    <property type="term" value="C:cytoplasm"/>
    <property type="evidence" value="ECO:0007669"/>
    <property type="project" value="UniProtKB-SubCell"/>
</dbReference>
<dbReference type="EMBL" id="JACANB010000002">
    <property type="protein sequence ID" value="MDM1695798.1"/>
    <property type="molecule type" value="Genomic_DNA"/>
</dbReference>
<dbReference type="RefSeq" id="WP_053100434.1">
    <property type="nucleotide sequence ID" value="NZ_CP012365.1"/>
</dbReference>
<comment type="similarity">
    <text evidence="1 5">Belongs to the CoaE family.</text>
</comment>
<keyword evidence="9" id="KW-1185">Reference proteome</keyword>
<dbReference type="PATRIC" id="fig|1698449.3.peg.895"/>
<evidence type="ECO:0000313" key="8">
    <source>
        <dbReference type="EMBL" id="MDM1695798.1"/>
    </source>
</evidence>
<dbReference type="EMBL" id="CP012365">
    <property type="protein sequence ID" value="AKX59273.1"/>
    <property type="molecule type" value="Genomic_DNA"/>
</dbReference>
<dbReference type="Pfam" id="PF01121">
    <property type="entry name" value="CoaE"/>
    <property type="match status" value="1"/>
</dbReference>
<dbReference type="PROSITE" id="PS51219">
    <property type="entry name" value="DPCK"/>
    <property type="match status" value="1"/>
</dbReference>
<dbReference type="InterPro" id="IPR001977">
    <property type="entry name" value="Depp_CoAkinase"/>
</dbReference>
<name>A0A0K1XDL9_9GAMM</name>
<accession>A0A0K1XDL9</accession>
<dbReference type="HAMAP" id="MF_00376">
    <property type="entry name" value="Dephospho_CoA_kinase"/>
    <property type="match status" value="1"/>
</dbReference>
<dbReference type="GO" id="GO:0004140">
    <property type="term" value="F:dephospho-CoA kinase activity"/>
    <property type="evidence" value="ECO:0007669"/>
    <property type="project" value="UniProtKB-UniRule"/>
</dbReference>
<keyword evidence="2 5" id="KW-0547">Nucleotide-binding</keyword>
<dbReference type="CDD" id="cd02022">
    <property type="entry name" value="DPCK"/>
    <property type="match status" value="1"/>
</dbReference>